<dbReference type="EMBL" id="QDKM01000006">
    <property type="protein sequence ID" value="PVH28099.1"/>
    <property type="molecule type" value="Genomic_DNA"/>
</dbReference>
<name>A0A2T8HRM6_9RHOB</name>
<evidence type="ECO:0000313" key="1">
    <source>
        <dbReference type="EMBL" id="PVH28099.1"/>
    </source>
</evidence>
<dbReference type="Proteomes" id="UP000245911">
    <property type="component" value="Unassembled WGS sequence"/>
</dbReference>
<reference evidence="1 2" key="1">
    <citation type="submission" date="2018-04" db="EMBL/GenBank/DDBJ databases">
        <title>Pararhodobacter oceanense sp. nov., isolated from marine intertidal sediment.</title>
        <authorList>
            <person name="Wang X.-L."/>
            <person name="Du Z.-J."/>
        </authorList>
    </citation>
    <scope>NUCLEOTIDE SEQUENCE [LARGE SCALE GENOMIC DNA]</scope>
    <source>
        <strain evidence="1 2">AM505</strain>
    </source>
</reference>
<organism evidence="1 2">
    <name type="scientific">Pararhodobacter oceanensis</name>
    <dbReference type="NCBI Taxonomy" id="2172121"/>
    <lineage>
        <taxon>Bacteria</taxon>
        <taxon>Pseudomonadati</taxon>
        <taxon>Pseudomonadota</taxon>
        <taxon>Alphaproteobacteria</taxon>
        <taxon>Rhodobacterales</taxon>
        <taxon>Paracoccaceae</taxon>
        <taxon>Pararhodobacter</taxon>
    </lineage>
</organism>
<accession>A0A2T8HRM6</accession>
<comment type="caution">
    <text evidence="1">The sequence shown here is derived from an EMBL/GenBank/DDBJ whole genome shotgun (WGS) entry which is preliminary data.</text>
</comment>
<protein>
    <submittedName>
        <fullName evidence="1">Uncharacterized protein</fullName>
    </submittedName>
</protein>
<gene>
    <name evidence="1" type="ORF">DDE20_13335</name>
</gene>
<evidence type="ECO:0000313" key="2">
    <source>
        <dbReference type="Proteomes" id="UP000245911"/>
    </source>
</evidence>
<dbReference type="OrthoDB" id="9090824at2"/>
<sequence length="141" mass="15458">MSLRAGDIVEIETPQGWLQGLVMAQEAGYPPAIGVAMVLHDAPLPAPAAPLDPTALQVVLMPLDRAQLAGHLRVLGAQRPPPSPGFRVPVRDRAGAEIYDWIWQAGRLRLRRPEDADDLPLREIRALDDLVEDLAGRAKRR</sequence>
<keyword evidence="2" id="KW-1185">Reference proteome</keyword>
<dbReference type="AlphaFoldDB" id="A0A2T8HRM6"/>
<proteinExistence type="predicted"/>
<dbReference type="RefSeq" id="WP_116559015.1">
    <property type="nucleotide sequence ID" value="NZ_QDKM01000006.1"/>
</dbReference>